<evidence type="ECO:0000313" key="2">
    <source>
        <dbReference type="EMBL" id="CAF1451284.1"/>
    </source>
</evidence>
<protein>
    <submittedName>
        <fullName evidence="1">Uncharacterized protein</fullName>
    </submittedName>
</protein>
<organism evidence="1 3">
    <name type="scientific">Adineta steineri</name>
    <dbReference type="NCBI Taxonomy" id="433720"/>
    <lineage>
        <taxon>Eukaryota</taxon>
        <taxon>Metazoa</taxon>
        <taxon>Spiralia</taxon>
        <taxon>Gnathifera</taxon>
        <taxon>Rotifera</taxon>
        <taxon>Eurotatoria</taxon>
        <taxon>Bdelloidea</taxon>
        <taxon>Adinetida</taxon>
        <taxon>Adinetidae</taxon>
        <taxon>Adineta</taxon>
    </lineage>
</organism>
<evidence type="ECO:0000313" key="3">
    <source>
        <dbReference type="Proteomes" id="UP000663860"/>
    </source>
</evidence>
<dbReference type="PANTHER" id="PTHR36649:SF29">
    <property type="entry name" value="PARP CATALYTIC DOMAIN-CONTAINING PROTEIN-RELATED"/>
    <property type="match status" value="1"/>
</dbReference>
<name>A0A815N5Q3_9BILA</name>
<dbReference type="EMBL" id="CAJNOE010001560">
    <property type="protein sequence ID" value="CAF1433722.1"/>
    <property type="molecule type" value="Genomic_DNA"/>
</dbReference>
<dbReference type="PANTHER" id="PTHR36649">
    <property type="entry name" value="UBIQUITIN-LIKE DOMAIN-CONTAINING PROTEIN"/>
    <property type="match status" value="1"/>
</dbReference>
<accession>A0A815N5Q3</accession>
<sequence>MSTSLVQFYDPKKKRVVLIPTRLLSELKPKIVEIFIGKNSTKVKMAPKWFKHDDQNDSLKNIIYPENVSEKQQYTYNTVARYRAAANKPNNNFANKSLKTSEDNTETLIIALDNFVQQFGGQLSFTNENVPFNETAHRAACGVGNLSSAHLLATDYIPTAQFTFKTDLDYQTDLARSSETMQDFILDFSKSIANILDCPNDYVRVISVEKPSKIRRQTKINFGISTPDPAETEKYVEDLKIRAKKGFSNHRILKHVKADNYDCKWIPLINFFQLSPSDFVPEFNVDYRSTMPTEDRRGDLPYYLPIGWYRHALKVLDKYPDDKLWIGSNNTDGEFAVAYHGTHAGAVQGIKEKGLLITSVDLMRGEAVIQKGEEFDKPGLYVATHCTGGSHPAYTQPFTIQSSQNKSETFRVVFQCRVKPNEYTVHTSPVTRGQAWRFVDPNAIRPYGILVKNEAVLDIGLEDEQ</sequence>
<evidence type="ECO:0000313" key="1">
    <source>
        <dbReference type="EMBL" id="CAF1433722.1"/>
    </source>
</evidence>
<dbReference type="Proteomes" id="UP000663860">
    <property type="component" value="Unassembled WGS sequence"/>
</dbReference>
<dbReference type="AlphaFoldDB" id="A0A815N5Q3"/>
<dbReference type="EMBL" id="CAJNOG010001527">
    <property type="protein sequence ID" value="CAF1451284.1"/>
    <property type="molecule type" value="Genomic_DNA"/>
</dbReference>
<dbReference type="Proteomes" id="UP000663845">
    <property type="component" value="Unassembled WGS sequence"/>
</dbReference>
<comment type="caution">
    <text evidence="1">The sequence shown here is derived from an EMBL/GenBank/DDBJ whole genome shotgun (WGS) entry which is preliminary data.</text>
</comment>
<proteinExistence type="predicted"/>
<gene>
    <name evidence="1" type="ORF">IZO911_LOCUS41388</name>
    <name evidence="2" type="ORF">JYZ213_LOCUS40702</name>
</gene>
<reference evidence="1" key="1">
    <citation type="submission" date="2021-02" db="EMBL/GenBank/DDBJ databases">
        <authorList>
            <person name="Nowell W R."/>
        </authorList>
    </citation>
    <scope>NUCLEOTIDE SEQUENCE</scope>
</reference>